<comment type="caution">
    <text evidence="5">The sequence shown here is derived from an EMBL/GenBank/DDBJ whole genome shotgun (WGS) entry which is preliminary data.</text>
</comment>
<name>A0ABV5SXC9_9MICO</name>
<dbReference type="RefSeq" id="WP_344711601.1">
    <property type="nucleotide sequence ID" value="NZ_BAAAWH010000001.1"/>
</dbReference>
<keyword evidence="3 5" id="KW-0067">ATP-binding</keyword>
<dbReference type="SUPFAM" id="SSF52540">
    <property type="entry name" value="P-loop containing nucleoside triphosphate hydrolases"/>
    <property type="match status" value="1"/>
</dbReference>
<dbReference type="PANTHER" id="PTHR42781:SF4">
    <property type="entry name" value="SPERMIDINE_PUTRESCINE IMPORT ATP-BINDING PROTEIN POTA"/>
    <property type="match status" value="1"/>
</dbReference>
<proteinExistence type="predicted"/>
<feature type="domain" description="ABC transporter" evidence="4">
    <location>
        <begin position="3"/>
        <end position="234"/>
    </location>
</feature>
<dbReference type="SMART" id="SM00382">
    <property type="entry name" value="AAA"/>
    <property type="match status" value="1"/>
</dbReference>
<dbReference type="SUPFAM" id="SSF50331">
    <property type="entry name" value="MOP-like"/>
    <property type="match status" value="1"/>
</dbReference>
<dbReference type="Pfam" id="PF00005">
    <property type="entry name" value="ABC_tran"/>
    <property type="match status" value="1"/>
</dbReference>
<gene>
    <name evidence="5" type="ORF">ACFFPJ_03230</name>
</gene>
<evidence type="ECO:0000313" key="6">
    <source>
        <dbReference type="Proteomes" id="UP001589611"/>
    </source>
</evidence>
<organism evidence="5 6">
    <name type="scientific">Microbacterium terregens</name>
    <dbReference type="NCBI Taxonomy" id="69363"/>
    <lineage>
        <taxon>Bacteria</taxon>
        <taxon>Bacillati</taxon>
        <taxon>Actinomycetota</taxon>
        <taxon>Actinomycetes</taxon>
        <taxon>Micrococcales</taxon>
        <taxon>Microbacteriaceae</taxon>
        <taxon>Microbacterium</taxon>
    </lineage>
</organism>
<evidence type="ECO:0000259" key="4">
    <source>
        <dbReference type="PROSITE" id="PS50893"/>
    </source>
</evidence>
<dbReference type="PROSITE" id="PS00211">
    <property type="entry name" value="ABC_TRANSPORTER_1"/>
    <property type="match status" value="1"/>
</dbReference>
<keyword evidence="6" id="KW-1185">Reference proteome</keyword>
<dbReference type="Gene3D" id="3.40.50.300">
    <property type="entry name" value="P-loop containing nucleotide triphosphate hydrolases"/>
    <property type="match status" value="1"/>
</dbReference>
<dbReference type="InterPro" id="IPR003439">
    <property type="entry name" value="ABC_transporter-like_ATP-bd"/>
</dbReference>
<dbReference type="InterPro" id="IPR050093">
    <property type="entry name" value="ABC_SmlMolc_Importer"/>
</dbReference>
<dbReference type="InterPro" id="IPR017871">
    <property type="entry name" value="ABC_transporter-like_CS"/>
</dbReference>
<evidence type="ECO:0000313" key="5">
    <source>
        <dbReference type="EMBL" id="MFB9644807.1"/>
    </source>
</evidence>
<evidence type="ECO:0000256" key="1">
    <source>
        <dbReference type="ARBA" id="ARBA00022448"/>
    </source>
</evidence>
<dbReference type="InterPro" id="IPR008995">
    <property type="entry name" value="Mo/tungstate-bd_C_term_dom"/>
</dbReference>
<keyword evidence="2" id="KW-0547">Nucleotide-binding</keyword>
<evidence type="ECO:0000256" key="3">
    <source>
        <dbReference type="ARBA" id="ARBA00022840"/>
    </source>
</evidence>
<reference evidence="5 6" key="1">
    <citation type="submission" date="2024-09" db="EMBL/GenBank/DDBJ databases">
        <authorList>
            <person name="Sun Q."/>
            <person name="Mori K."/>
        </authorList>
    </citation>
    <scope>NUCLEOTIDE SEQUENCE [LARGE SCALE GENOMIC DNA]</scope>
    <source>
        <strain evidence="5 6">JCM 1342</strain>
    </source>
</reference>
<evidence type="ECO:0000256" key="2">
    <source>
        <dbReference type="ARBA" id="ARBA00022741"/>
    </source>
</evidence>
<dbReference type="InterPro" id="IPR003593">
    <property type="entry name" value="AAA+_ATPase"/>
</dbReference>
<dbReference type="InterPro" id="IPR027417">
    <property type="entry name" value="P-loop_NTPase"/>
</dbReference>
<dbReference type="PANTHER" id="PTHR42781">
    <property type="entry name" value="SPERMIDINE/PUTRESCINE IMPORT ATP-BINDING PROTEIN POTA"/>
    <property type="match status" value="1"/>
</dbReference>
<sequence length="356" mass="37770">MMLRFDAAIAARGFDVQLRVEAGETIAVLGPNGAGKSTLVNILAGLLRPDAGSAELDGRELFDLGENRRAWTAPHARGVSTLSQDADLFPHLSVLENVAFSARSKGIRKTRAHELARHWLGEVDAVPFASRRPADLSGGQAQRVAIARALASDPKLLLLDEPLAALDVAVAPAIRRTLLRVLKDRTAIIVTHDILDALTLADRVVVLGHGRIIEEGPTRDTLDRPRTAFTAGLAALNLLTGIRTRSGMVTDAGDEITSSVPTDAPLGSRVAATIRPTSVRVAVDQPAAASPNLLTGAILDLEPRGDIIRIRSDTISADLTPSAVADAQLTTGTEVRFTFEPGAVTIYPAYRGDPPR</sequence>
<dbReference type="PROSITE" id="PS50893">
    <property type="entry name" value="ABC_TRANSPORTER_2"/>
    <property type="match status" value="1"/>
</dbReference>
<dbReference type="GO" id="GO:0005524">
    <property type="term" value="F:ATP binding"/>
    <property type="evidence" value="ECO:0007669"/>
    <property type="project" value="UniProtKB-KW"/>
</dbReference>
<keyword evidence="1" id="KW-0813">Transport</keyword>
<accession>A0ABV5SXC9</accession>
<protein>
    <submittedName>
        <fullName evidence="5">Sulfate/molybdate ABC transporter ATP-binding protein</fullName>
    </submittedName>
</protein>
<dbReference type="Proteomes" id="UP001589611">
    <property type="component" value="Unassembled WGS sequence"/>
</dbReference>
<dbReference type="EMBL" id="JBHMBE010000001">
    <property type="protein sequence ID" value="MFB9644807.1"/>
    <property type="molecule type" value="Genomic_DNA"/>
</dbReference>